<comment type="caution">
    <text evidence="1">The sequence shown here is derived from an EMBL/GenBank/DDBJ whole genome shotgun (WGS) entry which is preliminary data.</text>
</comment>
<dbReference type="AlphaFoldDB" id="A0A917CYB2"/>
<reference evidence="1" key="2">
    <citation type="submission" date="2020-09" db="EMBL/GenBank/DDBJ databases">
        <authorList>
            <person name="Sun Q."/>
            <person name="Zhou Y."/>
        </authorList>
    </citation>
    <scope>NUCLEOTIDE SEQUENCE</scope>
    <source>
        <strain evidence="1">CGMCC 1.16134</strain>
    </source>
</reference>
<dbReference type="EMBL" id="BMKR01000032">
    <property type="protein sequence ID" value="GGG01413.1"/>
    <property type="molecule type" value="Genomic_DNA"/>
</dbReference>
<evidence type="ECO:0000313" key="2">
    <source>
        <dbReference type="Proteomes" id="UP000637643"/>
    </source>
</evidence>
<keyword evidence="2" id="KW-1185">Reference proteome</keyword>
<protein>
    <submittedName>
        <fullName evidence="1">Uncharacterized protein</fullName>
    </submittedName>
</protein>
<reference evidence="1" key="1">
    <citation type="journal article" date="2014" name="Int. J. Syst. Evol. Microbiol.">
        <title>Complete genome sequence of Corynebacterium casei LMG S-19264T (=DSM 44701T), isolated from a smear-ripened cheese.</title>
        <authorList>
            <consortium name="US DOE Joint Genome Institute (JGI-PGF)"/>
            <person name="Walter F."/>
            <person name="Albersmeier A."/>
            <person name="Kalinowski J."/>
            <person name="Ruckert C."/>
        </authorList>
    </citation>
    <scope>NUCLEOTIDE SEQUENCE</scope>
    <source>
        <strain evidence="1">CGMCC 1.16134</strain>
    </source>
</reference>
<accession>A0A917CYB2</accession>
<gene>
    <name evidence="1" type="ORF">GCM10010912_52860</name>
</gene>
<dbReference type="Proteomes" id="UP000637643">
    <property type="component" value="Unassembled WGS sequence"/>
</dbReference>
<organism evidence="1 2">
    <name type="scientific">Paenibacillus albidus</name>
    <dbReference type="NCBI Taxonomy" id="2041023"/>
    <lineage>
        <taxon>Bacteria</taxon>
        <taxon>Bacillati</taxon>
        <taxon>Bacillota</taxon>
        <taxon>Bacilli</taxon>
        <taxon>Bacillales</taxon>
        <taxon>Paenibacillaceae</taxon>
        <taxon>Paenibacillus</taxon>
    </lineage>
</organism>
<dbReference type="RefSeq" id="WP_189030219.1">
    <property type="nucleotide sequence ID" value="NZ_BMKR01000032.1"/>
</dbReference>
<proteinExistence type="predicted"/>
<evidence type="ECO:0000313" key="1">
    <source>
        <dbReference type="EMBL" id="GGG01413.1"/>
    </source>
</evidence>
<sequence>MDKSLLKVLKKLYLHSNYDYDSERGVSRYRVDTLTPPEQGLLKSSGWEPNELEHITHDGVNRELLALQKNEHLSWSSITDAFVAGVGGSQPRGISPLMSYHLMIHTKEHAYEQAERFICCKDCGLHKDQWDNLSYIRYAVHLGNYYGTTSEGAYVDLKEFADILKQQPLTPTAEDITIFKQLLHSLDQAADVETPGQYEKRLTSEKLVKGTAGIRRGILQSLGRVGVLPNRVLPLSFDTWTNIEDLLNGELELNNTKGRSDMSMPWAGWQGNLGVDWDKARQLFGAYLE</sequence>
<name>A0A917CYB2_9BACL</name>